<dbReference type="Proteomes" id="UP000590412">
    <property type="component" value="Unassembled WGS sequence"/>
</dbReference>
<name>A0A8X7NG32_CANPA</name>
<reference evidence="2" key="1">
    <citation type="submission" date="2020-03" db="EMBL/GenBank/DDBJ databases">
        <title>FDA dAtabase for Regulatory Grade micrObial Sequences (FDA-ARGOS): Supporting development and validation of Infectious Disease Dx tests.</title>
        <authorList>
            <person name="Campos J."/>
            <person name="Goldberg B."/>
            <person name="Tallon L."/>
            <person name="Sadzewicz L."/>
            <person name="Vavikolanu K."/>
            <person name="Mehta A."/>
            <person name="Aluvathingal J."/>
            <person name="Nadendla S."/>
            <person name="Nandy P."/>
            <person name="Geyer C."/>
            <person name="Yan Y."/>
            <person name="Sichtig H."/>
        </authorList>
    </citation>
    <scope>NUCLEOTIDE SEQUENCE [LARGE SCALE GENOMIC DNA]</scope>
    <source>
        <strain evidence="2">FDAARGOS_652</strain>
    </source>
</reference>
<dbReference type="EMBL" id="JABWAB010000009">
    <property type="protein sequence ID" value="KAF6045600.1"/>
    <property type="molecule type" value="Genomic_DNA"/>
</dbReference>
<evidence type="ECO:0000313" key="2">
    <source>
        <dbReference type="EMBL" id="KAF6045600.1"/>
    </source>
</evidence>
<gene>
    <name evidence="2" type="ORF">FOB60_005172</name>
</gene>
<comment type="caution">
    <text evidence="2">The sequence shown here is derived from an EMBL/GenBank/DDBJ whole genome shotgun (WGS) entry which is preliminary data.</text>
</comment>
<organism evidence="2 3">
    <name type="scientific">Candida parapsilosis</name>
    <name type="common">Yeast</name>
    <dbReference type="NCBI Taxonomy" id="5480"/>
    <lineage>
        <taxon>Eukaryota</taxon>
        <taxon>Fungi</taxon>
        <taxon>Dikarya</taxon>
        <taxon>Ascomycota</taxon>
        <taxon>Saccharomycotina</taxon>
        <taxon>Pichiomycetes</taxon>
        <taxon>Debaryomycetaceae</taxon>
        <taxon>Candida/Lodderomyces clade</taxon>
        <taxon>Candida</taxon>
    </lineage>
</organism>
<dbReference type="AlphaFoldDB" id="A0A8X7NG32"/>
<evidence type="ECO:0000313" key="3">
    <source>
        <dbReference type="Proteomes" id="UP000590412"/>
    </source>
</evidence>
<proteinExistence type="predicted"/>
<feature type="region of interest" description="Disordered" evidence="1">
    <location>
        <begin position="318"/>
        <end position="352"/>
    </location>
</feature>
<feature type="compositionally biased region" description="Acidic residues" evidence="1">
    <location>
        <begin position="178"/>
        <end position="187"/>
    </location>
</feature>
<evidence type="ECO:0000256" key="1">
    <source>
        <dbReference type="SAM" id="MobiDB-lite"/>
    </source>
</evidence>
<protein>
    <submittedName>
        <fullName evidence="2">Uncharacterized protein</fullName>
    </submittedName>
</protein>
<feature type="compositionally biased region" description="Basic and acidic residues" evidence="1">
    <location>
        <begin position="284"/>
        <end position="297"/>
    </location>
</feature>
<feature type="region of interest" description="Disordered" evidence="1">
    <location>
        <begin position="174"/>
        <end position="198"/>
    </location>
</feature>
<accession>A0A8X7NG32</accession>
<feature type="region of interest" description="Disordered" evidence="1">
    <location>
        <begin position="268"/>
        <end position="303"/>
    </location>
</feature>
<sequence length="574" mass="63928">MTSVLFYIQTSFIQVLQHLQSFVLHQSNPSFVPSQIGYSLSRLLIESPPRGVSFSKLCAPGVKSLSNFDSTLGLPQLPSIEEQTGEVIDLTYLLRSMLAPFLVLFIFKVVFSRWSPQGNLVEVELEPLEMGTLVDDVYVEIDFIHSSTFSEITQLTFVNVGEILSPQLTTISSTNIDDSCETSDEGETPSTRSKGNVLPAQLSTGQIPVNREHRSMFYSVGEQEPSMVNSSYAMMMANKSLLTLTNATSNQGVSNGSNYQVSQSIVGEEVNSSHNDAPFTSNSEQDRMLSNDSESVHSRPHCLLQSQLTGNIKIESVKSARESVPQPYKLKNQRQLPESNEPKITSIRRTPNSTAKAANFDLSMNTKASNSPIEEIIEPITPELAPDSHSNYSKATFDPVDERSTYFYNHNPDSVSFPSYPYFHHTPSQLWDTQPLLINSTALSTIFSSFVSRHIYSRSSSFQRACNSGGITVKSFNFEMDLDGQTPCERLVNLGRSLSISRIGTDEEEGGVDKNEEAGWSYFVDEVRRKEEQLSNTRGSSDNSNEVAGDNAANVTIKRDWFNHHFEPPIYAEY</sequence>
<feature type="compositionally biased region" description="Polar residues" evidence="1">
    <location>
        <begin position="268"/>
        <end position="283"/>
    </location>
</feature>